<comment type="caution">
    <text evidence="2">The sequence shown here is derived from an EMBL/GenBank/DDBJ whole genome shotgun (WGS) entry which is preliminary data.</text>
</comment>
<feature type="region of interest" description="Disordered" evidence="1">
    <location>
        <begin position="1"/>
        <end position="26"/>
    </location>
</feature>
<feature type="region of interest" description="Disordered" evidence="1">
    <location>
        <begin position="154"/>
        <end position="173"/>
    </location>
</feature>
<protein>
    <submittedName>
        <fullName evidence="2">Uncharacterized protein</fullName>
    </submittedName>
</protein>
<evidence type="ECO:0000313" key="2">
    <source>
        <dbReference type="EMBL" id="MED6128222.1"/>
    </source>
</evidence>
<keyword evidence="3" id="KW-1185">Reference proteome</keyword>
<accession>A0ABU6RW25</accession>
<name>A0ABU6RW25_9FABA</name>
<gene>
    <name evidence="2" type="ORF">PIB30_095519</name>
</gene>
<feature type="compositionally biased region" description="Low complexity" evidence="1">
    <location>
        <begin position="9"/>
        <end position="20"/>
    </location>
</feature>
<dbReference type="Proteomes" id="UP001341840">
    <property type="component" value="Unassembled WGS sequence"/>
</dbReference>
<feature type="compositionally biased region" description="Low complexity" evidence="1">
    <location>
        <begin position="162"/>
        <end position="173"/>
    </location>
</feature>
<organism evidence="2 3">
    <name type="scientific">Stylosanthes scabra</name>
    <dbReference type="NCBI Taxonomy" id="79078"/>
    <lineage>
        <taxon>Eukaryota</taxon>
        <taxon>Viridiplantae</taxon>
        <taxon>Streptophyta</taxon>
        <taxon>Embryophyta</taxon>
        <taxon>Tracheophyta</taxon>
        <taxon>Spermatophyta</taxon>
        <taxon>Magnoliopsida</taxon>
        <taxon>eudicotyledons</taxon>
        <taxon>Gunneridae</taxon>
        <taxon>Pentapetalae</taxon>
        <taxon>rosids</taxon>
        <taxon>fabids</taxon>
        <taxon>Fabales</taxon>
        <taxon>Fabaceae</taxon>
        <taxon>Papilionoideae</taxon>
        <taxon>50 kb inversion clade</taxon>
        <taxon>dalbergioids sensu lato</taxon>
        <taxon>Dalbergieae</taxon>
        <taxon>Pterocarpus clade</taxon>
        <taxon>Stylosanthes</taxon>
    </lineage>
</organism>
<dbReference type="EMBL" id="JASCZI010032399">
    <property type="protein sequence ID" value="MED6128222.1"/>
    <property type="molecule type" value="Genomic_DNA"/>
</dbReference>
<sequence>MLLTASHKSSNMSSNNIDNSGKQNTKGAVNSSGFTFGRGNNPMFCNCVKLPGGALCGVENSNGVENKGLPSYDFQRLPSGAGSGLCSNNVNDREEVVEKMAKANREGMRRAEEVVEKRGQRQIVLVREGKMRILNDEGGHYNVGVALQVHPPPFPSFERRSSPSLKSSLHPSF</sequence>
<evidence type="ECO:0000256" key="1">
    <source>
        <dbReference type="SAM" id="MobiDB-lite"/>
    </source>
</evidence>
<evidence type="ECO:0000313" key="3">
    <source>
        <dbReference type="Proteomes" id="UP001341840"/>
    </source>
</evidence>
<reference evidence="2 3" key="1">
    <citation type="journal article" date="2023" name="Plants (Basel)">
        <title>Bridging the Gap: Combining Genomics and Transcriptomics Approaches to Understand Stylosanthes scabra, an Orphan Legume from the Brazilian Caatinga.</title>
        <authorList>
            <person name="Ferreira-Neto J.R.C."/>
            <person name="da Silva M.D."/>
            <person name="Binneck E."/>
            <person name="de Melo N.F."/>
            <person name="da Silva R.H."/>
            <person name="de Melo A.L.T.M."/>
            <person name="Pandolfi V."/>
            <person name="Bustamante F.O."/>
            <person name="Brasileiro-Vidal A.C."/>
            <person name="Benko-Iseppon A.M."/>
        </authorList>
    </citation>
    <scope>NUCLEOTIDE SEQUENCE [LARGE SCALE GENOMIC DNA]</scope>
    <source>
        <tissue evidence="2">Leaves</tissue>
    </source>
</reference>
<proteinExistence type="predicted"/>